<proteinExistence type="predicted"/>
<protein>
    <submittedName>
        <fullName evidence="2">Uncharacterized protein</fullName>
    </submittedName>
</protein>
<sequence length="289" mass="30018">MLVGESPATSPAVPPSACPSLPGCLAGPAVSGAHDPVLCGLSAAAPARRVRQICEYRPPTLPTSILGDEPRRDKFAPCFGPWLLCHGDVVEAAATGRGGGGGGQAAHHRVHTYLPSQVIYPLHPRQAQDTGELGRPAGAQDSPGAGHASPQRPEVTHENIVICRNAMKLWPVFAASVGRAGICGDLVPSCIKNNKQVCLPPASPPSPYSSLPPLPSPLPSFPSFLLTPSPNHHLSVPSSPLLLRLFLPSPPPPLSPPLLIVSSLTAGRALHQHARRRDIFTATSSLSGG</sequence>
<gene>
    <name evidence="2" type="ORF">E2C01_063535</name>
</gene>
<dbReference type="EMBL" id="VSRR010029203">
    <property type="protein sequence ID" value="MPC69313.1"/>
    <property type="molecule type" value="Genomic_DNA"/>
</dbReference>
<comment type="caution">
    <text evidence="2">The sequence shown here is derived from an EMBL/GenBank/DDBJ whole genome shotgun (WGS) entry which is preliminary data.</text>
</comment>
<evidence type="ECO:0000313" key="2">
    <source>
        <dbReference type="EMBL" id="MPC69313.1"/>
    </source>
</evidence>
<organism evidence="2 3">
    <name type="scientific">Portunus trituberculatus</name>
    <name type="common">Swimming crab</name>
    <name type="synonym">Neptunus trituberculatus</name>
    <dbReference type="NCBI Taxonomy" id="210409"/>
    <lineage>
        <taxon>Eukaryota</taxon>
        <taxon>Metazoa</taxon>
        <taxon>Ecdysozoa</taxon>
        <taxon>Arthropoda</taxon>
        <taxon>Crustacea</taxon>
        <taxon>Multicrustacea</taxon>
        <taxon>Malacostraca</taxon>
        <taxon>Eumalacostraca</taxon>
        <taxon>Eucarida</taxon>
        <taxon>Decapoda</taxon>
        <taxon>Pleocyemata</taxon>
        <taxon>Brachyura</taxon>
        <taxon>Eubrachyura</taxon>
        <taxon>Portunoidea</taxon>
        <taxon>Portunidae</taxon>
        <taxon>Portuninae</taxon>
        <taxon>Portunus</taxon>
    </lineage>
</organism>
<dbReference type="AlphaFoldDB" id="A0A5B7HGM0"/>
<name>A0A5B7HGM0_PORTR</name>
<accession>A0A5B7HGM0</accession>
<feature type="region of interest" description="Disordered" evidence="1">
    <location>
        <begin position="127"/>
        <end position="154"/>
    </location>
</feature>
<keyword evidence="3" id="KW-1185">Reference proteome</keyword>
<evidence type="ECO:0000313" key="3">
    <source>
        <dbReference type="Proteomes" id="UP000324222"/>
    </source>
</evidence>
<evidence type="ECO:0000256" key="1">
    <source>
        <dbReference type="SAM" id="MobiDB-lite"/>
    </source>
</evidence>
<dbReference type="Proteomes" id="UP000324222">
    <property type="component" value="Unassembled WGS sequence"/>
</dbReference>
<dbReference type="OrthoDB" id="15794at2759"/>
<reference evidence="2 3" key="1">
    <citation type="submission" date="2019-05" db="EMBL/GenBank/DDBJ databases">
        <title>Another draft genome of Portunus trituberculatus and its Hox gene families provides insights of decapod evolution.</title>
        <authorList>
            <person name="Jeong J.-H."/>
            <person name="Song I."/>
            <person name="Kim S."/>
            <person name="Choi T."/>
            <person name="Kim D."/>
            <person name="Ryu S."/>
            <person name="Kim W."/>
        </authorList>
    </citation>
    <scope>NUCLEOTIDE SEQUENCE [LARGE SCALE GENOMIC DNA]</scope>
    <source>
        <tissue evidence="2">Muscle</tissue>
    </source>
</reference>